<dbReference type="EMBL" id="LN899820">
    <property type="protein sequence ID" value="CUV53079.1"/>
    <property type="molecule type" value="Genomic_DNA"/>
</dbReference>
<dbReference type="EMBL" id="LN899822">
    <property type="protein sequence ID" value="CUV61616.1"/>
    <property type="molecule type" value="Genomic_DNA"/>
</dbReference>
<feature type="region of interest" description="Disordered" evidence="1">
    <location>
        <begin position="47"/>
        <end position="69"/>
    </location>
</feature>
<accession>A0A0S4VI47</accession>
<feature type="region of interest" description="Disordered" evidence="1">
    <location>
        <begin position="1"/>
        <end position="28"/>
    </location>
</feature>
<sequence length="69" mass="7315">MEGSWAMAHGTCSATMDAENQPRGGKSMQIQTLQIRTSCDRAVLSVTAPKPAPRQGNRLQADCAADTVP</sequence>
<name>A0A0S4VI47_RALSL</name>
<dbReference type="AlphaFoldDB" id="A0A0S4VI47"/>
<evidence type="ECO:0000313" key="3">
    <source>
        <dbReference type="EMBL" id="CUV46767.1"/>
    </source>
</evidence>
<evidence type="ECO:0000256" key="1">
    <source>
        <dbReference type="SAM" id="MobiDB-lite"/>
    </source>
</evidence>
<evidence type="ECO:0000313" key="2">
    <source>
        <dbReference type="EMBL" id="CUV34062.1"/>
    </source>
</evidence>
<evidence type="ECO:0000313" key="5">
    <source>
        <dbReference type="EMBL" id="CUV61616.1"/>
    </source>
</evidence>
<dbReference type="EMBL" id="LN899827">
    <property type="protein sequence ID" value="CUV46767.1"/>
    <property type="molecule type" value="Genomic_DNA"/>
</dbReference>
<organism evidence="2">
    <name type="scientific">Ralstonia solanacearum</name>
    <name type="common">Pseudomonas solanacearum</name>
    <dbReference type="NCBI Taxonomy" id="305"/>
    <lineage>
        <taxon>Bacteria</taxon>
        <taxon>Pseudomonadati</taxon>
        <taxon>Pseudomonadota</taxon>
        <taxon>Betaproteobacteria</taxon>
        <taxon>Burkholderiales</taxon>
        <taxon>Burkholderiaceae</taxon>
        <taxon>Ralstonia</taxon>
        <taxon>Ralstonia solanacearum species complex</taxon>
    </lineage>
</organism>
<protein>
    <submittedName>
        <fullName evidence="2">Uncharacterized protein</fullName>
    </submittedName>
</protein>
<dbReference type="EMBL" id="LN899825">
    <property type="protein sequence ID" value="CUV34062.1"/>
    <property type="molecule type" value="Genomic_DNA"/>
</dbReference>
<gene>
    <name evidence="5" type="ORF">RD1301_v1_1620003</name>
    <name evidence="4" type="ORF">RUN215_v1_70019</name>
    <name evidence="2" type="ORF">TD1301_v1_730010</name>
    <name evidence="3" type="ORF">TO10_v1_670019</name>
</gene>
<evidence type="ECO:0000313" key="4">
    <source>
        <dbReference type="EMBL" id="CUV53079.1"/>
    </source>
</evidence>
<proteinExistence type="predicted"/>
<reference evidence="2" key="1">
    <citation type="submission" date="2015-10" db="EMBL/GenBank/DDBJ databases">
        <authorList>
            <person name="Gilbert D.G."/>
        </authorList>
    </citation>
    <scope>NUCLEOTIDE SEQUENCE</scope>
    <source>
        <strain evidence="2">Phyl III-seqv23</strain>
    </source>
</reference>